<dbReference type="PANTHER" id="PTHR13546">
    <property type="entry name" value="RE60986P"/>
    <property type="match status" value="1"/>
</dbReference>
<feature type="coiled-coil region" evidence="5">
    <location>
        <begin position="129"/>
        <end position="156"/>
    </location>
</feature>
<protein>
    <submittedName>
        <fullName evidence="7">Coiled-coil domain containing 85A</fullName>
    </submittedName>
</protein>
<accession>A0A8C2LAF8</accession>
<evidence type="ECO:0000256" key="2">
    <source>
        <dbReference type="ARBA" id="ARBA00009052"/>
    </source>
</evidence>
<feature type="compositionally biased region" description="Polar residues" evidence="6">
    <location>
        <begin position="1"/>
        <end position="15"/>
    </location>
</feature>
<sequence length="525" mass="57513">MEKPTQPQLQSSISKSAEGPSEDLSKLTDEELLKWSKEELVRRLRRAEAEKMSVIVDHSNLIREVNRRLQQHLNEIRGLKEVNQKLQEDNQELRDLCCFLDDDRQKGKKVSREWQRLGRYSAGIMRKEVTLYLQKLKELEQRQEEVVRENLELRELCLMLDEEKGSGGTGGSAGTGGPVGCRSSIDSQSSLSHASGPGPGLLRDVGDGSSTSSAGSTDSPDHLTHKQQLLGGPVGGSPDHLHKPGSGEEAKGLEQASRRHSTSQEYTAHTFPQVCRSRCGSFSSPDHKGLRGLSPEKLAKRGSPEQFSKHLLVSSQPPGSPDLFQKHRGSMGSVCGSPEPKQILSGTPEHLQKGRVISGSPELLRHQHGKFGSPGREVVQKRPGVEEMSPHHRSIYSGMNALISAGCCTSTCRSVKLWDSGQEGFYTWMMKKPGEIHCLCRRSSRTKDPASCDCCRSCFITSGLRASANVTDSSPSQINLGGGYISVTSMKGCLEHWRGGESGRSGGSLSYQIVLVQAFKNVLSY</sequence>
<keyword evidence="3" id="KW-0965">Cell junction</keyword>
<evidence type="ECO:0000313" key="8">
    <source>
        <dbReference type="Proteomes" id="UP000694701"/>
    </source>
</evidence>
<comment type="similarity">
    <text evidence="2">Belongs to the CCDC85 family.</text>
</comment>
<evidence type="ECO:0000256" key="5">
    <source>
        <dbReference type="SAM" id="Coils"/>
    </source>
</evidence>
<proteinExistence type="inferred from homology"/>
<dbReference type="Pfam" id="PF10226">
    <property type="entry name" value="CCDC85"/>
    <property type="match status" value="1"/>
</dbReference>
<feature type="compositionally biased region" description="Basic and acidic residues" evidence="6">
    <location>
        <begin position="239"/>
        <end position="252"/>
    </location>
</feature>
<comment type="subcellular location">
    <subcellularLocation>
        <location evidence="1">Cell junction</location>
        <location evidence="1">Adherens junction</location>
    </subcellularLocation>
</comment>
<evidence type="ECO:0000256" key="6">
    <source>
        <dbReference type="SAM" id="MobiDB-lite"/>
    </source>
</evidence>
<dbReference type="InterPro" id="IPR019359">
    <property type="entry name" value="CCDC85"/>
</dbReference>
<feature type="compositionally biased region" description="Polar residues" evidence="6">
    <location>
        <begin position="184"/>
        <end position="193"/>
    </location>
</feature>
<evidence type="ECO:0000256" key="4">
    <source>
        <dbReference type="ARBA" id="ARBA00023054"/>
    </source>
</evidence>
<keyword evidence="4 5" id="KW-0175">Coiled coil</keyword>
<evidence type="ECO:0000256" key="3">
    <source>
        <dbReference type="ARBA" id="ARBA00022949"/>
    </source>
</evidence>
<dbReference type="Ensembl" id="ENSCCRT00020130735.1">
    <property type="protein sequence ID" value="ENSCCRP00020120005.1"/>
    <property type="gene ID" value="ENSCCRG00020053794.1"/>
</dbReference>
<evidence type="ECO:0000256" key="1">
    <source>
        <dbReference type="ARBA" id="ARBA00004536"/>
    </source>
</evidence>
<feature type="region of interest" description="Disordered" evidence="6">
    <location>
        <begin position="1"/>
        <end position="25"/>
    </location>
</feature>
<dbReference type="Proteomes" id="UP000694701">
    <property type="component" value="Unplaced"/>
</dbReference>
<feature type="region of interest" description="Disordered" evidence="6">
    <location>
        <begin position="162"/>
        <end position="336"/>
    </location>
</feature>
<feature type="compositionally biased region" description="Gly residues" evidence="6">
    <location>
        <begin position="166"/>
        <end position="179"/>
    </location>
</feature>
<name>A0A8C2LAF8_CYPCA</name>
<feature type="compositionally biased region" description="Low complexity" evidence="6">
    <location>
        <begin position="207"/>
        <end position="218"/>
    </location>
</feature>
<dbReference type="AlphaFoldDB" id="A0A8C2LAF8"/>
<reference evidence="7" key="1">
    <citation type="submission" date="2025-08" db="UniProtKB">
        <authorList>
            <consortium name="Ensembl"/>
        </authorList>
    </citation>
    <scope>IDENTIFICATION</scope>
</reference>
<feature type="coiled-coil region" evidence="5">
    <location>
        <begin position="30"/>
        <end position="96"/>
    </location>
</feature>
<dbReference type="PANTHER" id="PTHR13546:SF13">
    <property type="entry name" value="COILED-COIL DOMAIN-CONTAINING PROTEIN 85A"/>
    <property type="match status" value="1"/>
</dbReference>
<organism evidence="7 8">
    <name type="scientific">Cyprinus carpio</name>
    <name type="common">Common carp</name>
    <dbReference type="NCBI Taxonomy" id="7962"/>
    <lineage>
        <taxon>Eukaryota</taxon>
        <taxon>Metazoa</taxon>
        <taxon>Chordata</taxon>
        <taxon>Craniata</taxon>
        <taxon>Vertebrata</taxon>
        <taxon>Euteleostomi</taxon>
        <taxon>Actinopterygii</taxon>
        <taxon>Neopterygii</taxon>
        <taxon>Teleostei</taxon>
        <taxon>Ostariophysi</taxon>
        <taxon>Cypriniformes</taxon>
        <taxon>Cyprinidae</taxon>
        <taxon>Cyprininae</taxon>
        <taxon>Cyprinus</taxon>
    </lineage>
</organism>
<evidence type="ECO:0000313" key="7">
    <source>
        <dbReference type="Ensembl" id="ENSCCRP00020120005.1"/>
    </source>
</evidence>
<dbReference type="GO" id="GO:0005912">
    <property type="term" value="C:adherens junction"/>
    <property type="evidence" value="ECO:0007669"/>
    <property type="project" value="UniProtKB-SubCell"/>
</dbReference>